<feature type="chain" id="PRO_5009189068" evidence="1">
    <location>
        <begin position="21"/>
        <end position="282"/>
    </location>
</feature>
<dbReference type="STRING" id="888268.A0A1E5WB91"/>
<organism evidence="2 3">
    <name type="scientific">Dichanthelium oligosanthes</name>
    <dbReference type="NCBI Taxonomy" id="888268"/>
    <lineage>
        <taxon>Eukaryota</taxon>
        <taxon>Viridiplantae</taxon>
        <taxon>Streptophyta</taxon>
        <taxon>Embryophyta</taxon>
        <taxon>Tracheophyta</taxon>
        <taxon>Spermatophyta</taxon>
        <taxon>Magnoliopsida</taxon>
        <taxon>Liliopsida</taxon>
        <taxon>Poales</taxon>
        <taxon>Poaceae</taxon>
        <taxon>PACMAD clade</taxon>
        <taxon>Panicoideae</taxon>
        <taxon>Panicodae</taxon>
        <taxon>Paniceae</taxon>
        <taxon>Dichantheliinae</taxon>
        <taxon>Dichanthelium</taxon>
    </lineage>
</organism>
<gene>
    <name evidence="2" type="ORF">BAE44_0004483</name>
</gene>
<sequence>MASMLLIGVTIMLYLTSISAQPAPGCPTHCGDVEIPYPLSRGKTRVLNHISTCCYDPNTRGMGPYLWWLDFSRWPYRFSNLDNNFIVIGCNTLAYIYNKYNRTGYTTACASVCGSPSALTNSSCLGVGCCQNAIPKGLTRYDVYFYKVYNDSDSWRNPCSYAALVETESFSFSSDYITTKRFNETYQGRQPMVLDWAIGNVTCELARNMSSYACRHRNSECVDSANGPGYLCNCSNGYEGNPYLPDGCRGEFKSLLCCPFIFSSYTRILNAEFSGNLSKGWY</sequence>
<accession>A0A1E5WB91</accession>
<reference evidence="2 3" key="1">
    <citation type="submission" date="2016-09" db="EMBL/GenBank/DDBJ databases">
        <title>The draft genome of Dichanthelium oligosanthes: A C3 panicoid grass species.</title>
        <authorList>
            <person name="Studer A.J."/>
            <person name="Schnable J.C."/>
            <person name="Brutnell T.P."/>
        </authorList>
    </citation>
    <scope>NUCLEOTIDE SEQUENCE [LARGE SCALE GENOMIC DNA]</scope>
    <source>
        <strain evidence="3">cv. Kellogg 1175</strain>
        <tissue evidence="2">Leaf</tissue>
    </source>
</reference>
<dbReference type="PANTHER" id="PTHR33491">
    <property type="entry name" value="OSJNBA0016N04.9 PROTEIN"/>
    <property type="match status" value="1"/>
</dbReference>
<keyword evidence="3" id="KW-1185">Reference proteome</keyword>
<dbReference type="AlphaFoldDB" id="A0A1E5WB91"/>
<keyword evidence="2" id="KW-0675">Receptor</keyword>
<comment type="caution">
    <text evidence="2">The sequence shown here is derived from an EMBL/GenBank/DDBJ whole genome shotgun (WGS) entry which is preliminary data.</text>
</comment>
<proteinExistence type="predicted"/>
<keyword evidence="2" id="KW-0808">Transferase</keyword>
<dbReference type="Proteomes" id="UP000095767">
    <property type="component" value="Unassembled WGS sequence"/>
</dbReference>
<keyword evidence="2" id="KW-0418">Kinase</keyword>
<protein>
    <submittedName>
        <fullName evidence="2">Wall-associated receptor kinase 5</fullName>
    </submittedName>
</protein>
<evidence type="ECO:0000313" key="2">
    <source>
        <dbReference type="EMBL" id="OEL34498.1"/>
    </source>
</evidence>
<keyword evidence="1" id="KW-0732">Signal</keyword>
<dbReference type="OrthoDB" id="1932705at2759"/>
<dbReference type="EMBL" id="LWDX02015223">
    <property type="protein sequence ID" value="OEL34498.1"/>
    <property type="molecule type" value="Genomic_DNA"/>
</dbReference>
<name>A0A1E5WB91_9POAL</name>
<evidence type="ECO:0000313" key="3">
    <source>
        <dbReference type="Proteomes" id="UP000095767"/>
    </source>
</evidence>
<evidence type="ECO:0000256" key="1">
    <source>
        <dbReference type="SAM" id="SignalP"/>
    </source>
</evidence>
<feature type="signal peptide" evidence="1">
    <location>
        <begin position="1"/>
        <end position="20"/>
    </location>
</feature>
<dbReference type="GO" id="GO:0016301">
    <property type="term" value="F:kinase activity"/>
    <property type="evidence" value="ECO:0007669"/>
    <property type="project" value="UniProtKB-KW"/>
</dbReference>